<keyword evidence="3" id="KW-0328">Glycosyltransferase</keyword>
<sequence>MSGNPAAASFPRAGYPVGVNPPAGTVVIAIVTFNRSALLDDLLRSAAAMTTPADRIVIVDNASTDDTQDVIAQWTPRFPDGVVVNRRLETNTGGAGGFSEGTRVALELGADWVWLMDDDVEILPDALELFAPWMARFQVIHGRRYDVDGTPFYWQAKFNEFLGVPLPYSVKTFNTEGYAVTNSGTFEGMLIHADVVERIGLPDPRFFISWDDAVYAWLASLETEVVYVDEFVLQKKREQRQVNLGVRHLNDSSPLAKYHVMRNRAYVGRYFAEHGRLNRVGFGLGTGLTYAKEVVRLVVVEHGLKGLGELTRGWRDGRKIWADRSWEPMPALAPRTPSE</sequence>
<organism evidence="6 7">
    <name type="scientific">Demequina sediminis</name>
    <dbReference type="NCBI Taxonomy" id="1930058"/>
    <lineage>
        <taxon>Bacteria</taxon>
        <taxon>Bacillati</taxon>
        <taxon>Actinomycetota</taxon>
        <taxon>Actinomycetes</taxon>
        <taxon>Micrococcales</taxon>
        <taxon>Demequinaceae</taxon>
        <taxon>Demequina</taxon>
    </lineage>
</organism>
<evidence type="ECO:0000256" key="1">
    <source>
        <dbReference type="ARBA" id="ARBA00004776"/>
    </source>
</evidence>
<dbReference type="InterPro" id="IPR001173">
    <property type="entry name" value="Glyco_trans_2-like"/>
</dbReference>
<feature type="domain" description="Glycosyltransferase 2-like" evidence="5">
    <location>
        <begin position="28"/>
        <end position="177"/>
    </location>
</feature>
<gene>
    <name evidence="6" type="ORF">Lsed01_00888</name>
</gene>
<dbReference type="Gene3D" id="3.90.550.10">
    <property type="entry name" value="Spore Coat Polysaccharide Biosynthesis Protein SpsA, Chain A"/>
    <property type="match status" value="1"/>
</dbReference>
<dbReference type="PANTHER" id="PTHR43179">
    <property type="entry name" value="RHAMNOSYLTRANSFERASE WBBL"/>
    <property type="match status" value="1"/>
</dbReference>
<accession>A0ABP9WIK4</accession>
<dbReference type="Pfam" id="PF00535">
    <property type="entry name" value="Glycos_transf_2"/>
    <property type="match status" value="1"/>
</dbReference>
<evidence type="ECO:0000256" key="3">
    <source>
        <dbReference type="ARBA" id="ARBA00022676"/>
    </source>
</evidence>
<keyword evidence="7" id="KW-1185">Reference proteome</keyword>
<dbReference type="SUPFAM" id="SSF53448">
    <property type="entry name" value="Nucleotide-diphospho-sugar transferases"/>
    <property type="match status" value="1"/>
</dbReference>
<reference evidence="6 7" key="1">
    <citation type="submission" date="2024-02" db="EMBL/GenBank/DDBJ databases">
        <title>Lysinimicrobium sediminis NBRC 112286.</title>
        <authorList>
            <person name="Ichikawa N."/>
            <person name="Katano-Makiyama Y."/>
            <person name="Hidaka K."/>
        </authorList>
    </citation>
    <scope>NUCLEOTIDE SEQUENCE [LARGE SCALE GENOMIC DNA]</scope>
    <source>
        <strain evidence="6 7">NBRC 112286</strain>
    </source>
</reference>
<dbReference type="PANTHER" id="PTHR43179:SF12">
    <property type="entry name" value="GALACTOFURANOSYLTRANSFERASE GLFT2"/>
    <property type="match status" value="1"/>
</dbReference>
<keyword evidence="4" id="KW-0808">Transferase</keyword>
<evidence type="ECO:0000313" key="7">
    <source>
        <dbReference type="Proteomes" id="UP001426770"/>
    </source>
</evidence>
<dbReference type="InterPro" id="IPR029044">
    <property type="entry name" value="Nucleotide-diphossugar_trans"/>
</dbReference>
<evidence type="ECO:0000259" key="5">
    <source>
        <dbReference type="Pfam" id="PF00535"/>
    </source>
</evidence>
<dbReference type="EMBL" id="BAABRR010000003">
    <property type="protein sequence ID" value="GAA5518461.1"/>
    <property type="molecule type" value="Genomic_DNA"/>
</dbReference>
<name>A0ABP9WIK4_9MICO</name>
<dbReference type="Proteomes" id="UP001426770">
    <property type="component" value="Unassembled WGS sequence"/>
</dbReference>
<comment type="caution">
    <text evidence="6">The sequence shown here is derived from an EMBL/GenBank/DDBJ whole genome shotgun (WGS) entry which is preliminary data.</text>
</comment>
<proteinExistence type="inferred from homology"/>
<evidence type="ECO:0000256" key="2">
    <source>
        <dbReference type="ARBA" id="ARBA00006739"/>
    </source>
</evidence>
<evidence type="ECO:0000256" key="4">
    <source>
        <dbReference type="ARBA" id="ARBA00022679"/>
    </source>
</evidence>
<evidence type="ECO:0000313" key="6">
    <source>
        <dbReference type="EMBL" id="GAA5518461.1"/>
    </source>
</evidence>
<comment type="pathway">
    <text evidence="1">Cell wall biogenesis; cell wall polysaccharide biosynthesis.</text>
</comment>
<protein>
    <recommendedName>
        <fullName evidence="5">Glycosyltransferase 2-like domain-containing protein</fullName>
    </recommendedName>
</protein>
<comment type="similarity">
    <text evidence="2">Belongs to the glycosyltransferase 2 family.</text>
</comment>